<keyword evidence="2" id="KW-1185">Reference proteome</keyword>
<dbReference type="Proteomes" id="UP000530660">
    <property type="component" value="Unassembled WGS sequence"/>
</dbReference>
<organism evidence="1 2">
    <name type="scientific">Cyanidiococcus yangmingshanensis</name>
    <dbReference type="NCBI Taxonomy" id="2690220"/>
    <lineage>
        <taxon>Eukaryota</taxon>
        <taxon>Rhodophyta</taxon>
        <taxon>Bangiophyceae</taxon>
        <taxon>Cyanidiales</taxon>
        <taxon>Cyanidiaceae</taxon>
        <taxon>Cyanidiococcus</taxon>
    </lineage>
</organism>
<dbReference type="AlphaFoldDB" id="A0A7J7IH76"/>
<dbReference type="EMBL" id="VWRR01000010">
    <property type="protein sequence ID" value="KAF6002462.1"/>
    <property type="molecule type" value="Genomic_DNA"/>
</dbReference>
<dbReference type="Gene3D" id="3.40.190.10">
    <property type="entry name" value="Periplasmic binding protein-like II"/>
    <property type="match status" value="1"/>
</dbReference>
<dbReference type="OrthoDB" id="2574at2759"/>
<dbReference type="UniPathway" id="UPA00031">
    <property type="reaction ID" value="UER00006"/>
</dbReference>
<keyword evidence="1" id="KW-0808">Transferase</keyword>
<reference evidence="1 2" key="1">
    <citation type="journal article" date="2020" name="J. Phycol.">
        <title>Comparative genome analysis reveals Cyanidiococcus gen. nov., a new extremophilic red algal genus sister to Cyanidioschyzon (Cyanidioschyzonaceae, Rhodophyta).</title>
        <authorList>
            <person name="Liu S.-L."/>
            <person name="Chiang Y.-R."/>
            <person name="Yoon H.S."/>
            <person name="Fu H.-Y."/>
        </authorList>
    </citation>
    <scope>NUCLEOTIDE SEQUENCE [LARGE SCALE GENOMIC DNA]</scope>
    <source>
        <strain evidence="1 2">THAL066</strain>
    </source>
</reference>
<dbReference type="GO" id="GO:0003879">
    <property type="term" value="F:ATP phosphoribosyltransferase activity"/>
    <property type="evidence" value="ECO:0007669"/>
    <property type="project" value="UniProtKB-EC"/>
</dbReference>
<name>A0A7J7IH76_9RHOD</name>
<gene>
    <name evidence="1" type="primary">HIS1_2</name>
    <name evidence="1" type="ORF">F1559_002725</name>
</gene>
<dbReference type="PANTHER" id="PTHR21403:SF8">
    <property type="entry name" value="ATP PHOSPHORIBOSYLTRANSFERASE"/>
    <property type="match status" value="1"/>
</dbReference>
<protein>
    <submittedName>
        <fullName evidence="1">ATP phosphoribosyltransferase (ATP-PRTase) (ATP-PRT)</fullName>
    </submittedName>
</protein>
<accession>A0A7J7IH76</accession>
<comment type="caution">
    <text evidence="1">The sequence shown here is derived from an EMBL/GenBank/DDBJ whole genome shotgun (WGS) entry which is preliminary data.</text>
</comment>
<evidence type="ECO:0000313" key="1">
    <source>
        <dbReference type="EMBL" id="KAF6002462.1"/>
    </source>
</evidence>
<dbReference type="PANTHER" id="PTHR21403">
    <property type="entry name" value="ATP PHOSPHORIBOSYLTRANSFERASE ATP-PRTASE"/>
    <property type="match status" value="1"/>
</dbReference>
<dbReference type="InterPro" id="IPR001348">
    <property type="entry name" value="ATP_PRibTrfase_HisG"/>
</dbReference>
<keyword evidence="1" id="KW-0328">Glycosyltransferase</keyword>
<dbReference type="GO" id="GO:0000105">
    <property type="term" value="P:L-histidine biosynthetic process"/>
    <property type="evidence" value="ECO:0007669"/>
    <property type="project" value="UniProtKB-UniPathway"/>
</dbReference>
<sequence>MLPVLGKAGLETLTEKERDEGVVSRRDTRLSVDVDLFGDAPWFKLQPLSIWRRTHPRFATDVRTRECIRIAIPSKGDIHKETLELLKSCGLEVDLRNPRQYMGGIKHFPDVELWFQRPADIVRKVKDGTLDIGVAGYDLVAEYNVSW</sequence>
<proteinExistence type="predicted"/>
<evidence type="ECO:0000313" key="2">
    <source>
        <dbReference type="Proteomes" id="UP000530660"/>
    </source>
</evidence>
<dbReference type="SUPFAM" id="SSF53850">
    <property type="entry name" value="Periplasmic binding protein-like II"/>
    <property type="match status" value="1"/>
</dbReference>